<sequence>MYAMCADGCQVYVSQKMHAAGQAFPPSLLKPGKLALRHILQL</sequence>
<name>I0UR53_9MICC</name>
<reference evidence="1" key="1">
    <citation type="submission" date="2012-03" db="EMBL/GenBank/DDBJ databases">
        <authorList>
            <person name="Durkin A.S."/>
            <person name="McCorrison J."/>
            <person name="Torralba M."/>
            <person name="Gillis M."/>
            <person name="Methe B."/>
            <person name="Sutton G."/>
            <person name="Nelson K.E."/>
        </authorList>
    </citation>
    <scope>NUCLEOTIDE SEQUENCE [LARGE SCALE GENOMIC DNA]</scope>
    <source>
        <strain evidence="1">F0474</strain>
    </source>
</reference>
<dbReference type="Proteomes" id="UP000004863">
    <property type="component" value="Unassembled WGS sequence"/>
</dbReference>
<comment type="caution">
    <text evidence="1">The sequence shown here is derived from an EMBL/GenBank/DDBJ whole genome shotgun (WGS) entry which is preliminary data.</text>
</comment>
<gene>
    <name evidence="1" type="ORF">HMPREF1324_0989</name>
</gene>
<organism evidence="1 2">
    <name type="scientific">Rothia aeria F0474</name>
    <dbReference type="NCBI Taxonomy" id="1125724"/>
    <lineage>
        <taxon>Bacteria</taxon>
        <taxon>Bacillati</taxon>
        <taxon>Actinomycetota</taxon>
        <taxon>Actinomycetes</taxon>
        <taxon>Micrococcales</taxon>
        <taxon>Micrococcaceae</taxon>
        <taxon>Rothia</taxon>
    </lineage>
</organism>
<keyword evidence="2" id="KW-1185">Reference proteome</keyword>
<evidence type="ECO:0000313" key="2">
    <source>
        <dbReference type="Proteomes" id="UP000004863"/>
    </source>
</evidence>
<dbReference type="PATRIC" id="fig|1125724.3.peg.1819"/>
<proteinExistence type="predicted"/>
<protein>
    <submittedName>
        <fullName evidence="1">Uncharacterized protein</fullName>
    </submittedName>
</protein>
<accession>I0UR53</accession>
<evidence type="ECO:0000313" key="1">
    <source>
        <dbReference type="EMBL" id="EID50356.1"/>
    </source>
</evidence>
<dbReference type="EMBL" id="AJJQ01000043">
    <property type="protein sequence ID" value="EID50356.1"/>
    <property type="molecule type" value="Genomic_DNA"/>
</dbReference>
<dbReference type="AlphaFoldDB" id="I0UR53"/>